<feature type="chain" id="PRO_5002827569" evidence="1">
    <location>
        <begin position="28"/>
        <end position="279"/>
    </location>
</feature>
<feature type="signal peptide" evidence="1">
    <location>
        <begin position="1"/>
        <end position="27"/>
    </location>
</feature>
<accession>B4VJF7</accession>
<name>B4VJF7_9CYAN</name>
<dbReference type="EMBL" id="DS989842">
    <property type="protein sequence ID" value="EDX77967.1"/>
    <property type="molecule type" value="Genomic_DNA"/>
</dbReference>
<evidence type="ECO:0000313" key="3">
    <source>
        <dbReference type="Proteomes" id="UP000003835"/>
    </source>
</evidence>
<dbReference type="RefSeq" id="WP_006098403.1">
    <property type="nucleotide sequence ID" value="NZ_DS989842.1"/>
</dbReference>
<evidence type="ECO:0000256" key="1">
    <source>
        <dbReference type="SAM" id="SignalP"/>
    </source>
</evidence>
<dbReference type="Pfam" id="PF06051">
    <property type="entry name" value="DUF928"/>
    <property type="match status" value="1"/>
</dbReference>
<dbReference type="HOGENOM" id="CLU_061545_2_1_3"/>
<gene>
    <name evidence="2" type="ORF">MC7420_7705</name>
</gene>
<evidence type="ECO:0000313" key="2">
    <source>
        <dbReference type="EMBL" id="EDX77967.1"/>
    </source>
</evidence>
<reference evidence="2 3" key="1">
    <citation type="submission" date="2008-07" db="EMBL/GenBank/DDBJ databases">
        <authorList>
            <person name="Tandeau de Marsac N."/>
            <person name="Ferriera S."/>
            <person name="Johnson J."/>
            <person name="Kravitz S."/>
            <person name="Beeson K."/>
            <person name="Sutton G."/>
            <person name="Rogers Y.-H."/>
            <person name="Friedman R."/>
            <person name="Frazier M."/>
            <person name="Venter J.C."/>
        </authorList>
    </citation>
    <scope>NUCLEOTIDE SEQUENCE [LARGE SCALE GENOMIC DNA]</scope>
    <source>
        <strain evidence="2 3">PCC 7420</strain>
    </source>
</reference>
<keyword evidence="3" id="KW-1185">Reference proteome</keyword>
<organism evidence="2 3">
    <name type="scientific">Coleofasciculus chthonoplastes PCC 7420</name>
    <dbReference type="NCBI Taxonomy" id="118168"/>
    <lineage>
        <taxon>Bacteria</taxon>
        <taxon>Bacillati</taxon>
        <taxon>Cyanobacteriota</taxon>
        <taxon>Cyanophyceae</taxon>
        <taxon>Coleofasciculales</taxon>
        <taxon>Coleofasciculaceae</taxon>
        <taxon>Coleofasciculus</taxon>
    </lineage>
</organism>
<keyword evidence="1" id="KW-0732">Signal</keyword>
<dbReference type="InterPro" id="IPR010328">
    <property type="entry name" value="DUF928"/>
</dbReference>
<dbReference type="eggNOG" id="COG3087">
    <property type="taxonomic scope" value="Bacteria"/>
</dbReference>
<protein>
    <submittedName>
        <fullName evidence="2">Conserved domain protein</fullName>
    </submittedName>
</protein>
<dbReference type="AlphaFoldDB" id="B4VJF7"/>
<proteinExistence type="predicted"/>
<dbReference type="STRING" id="118168.MC7420_7705"/>
<dbReference type="Proteomes" id="UP000003835">
    <property type="component" value="Unassembled WGS sequence"/>
</dbReference>
<sequence length="279" mass="30884">MKKPSIYLKTFSLMLSLGLVMSASAMAIAGFKPNSSSHNHQKPSETLFAGNKGLRFRNRNIRASRWRTAGFSRGSGMCYGEEVEVTPLVPEVAEKNTIPVEVTALPNPTFLVYVGETQAKEAEFALLSPDKEIIYHEMVSLNETPGIVMFTLPEPMTEEEELLKESEKYQWVFSLSCEQGGDASGNLTVEGWVERVSPETELAQKLANASEREKPAIFAEYGFWMDAAGILAQLRQDYTNDPQVQENWQSALNFAGLDQLIEAPLVSHSGSPVETNAEN</sequence>